<dbReference type="InterPro" id="IPR016208">
    <property type="entry name" value="Ald_Oxase/xanthine_DH-like"/>
</dbReference>
<evidence type="ECO:0000313" key="8">
    <source>
        <dbReference type="EMBL" id="QTR44907.1"/>
    </source>
</evidence>
<keyword evidence="2" id="KW-0479">Metal-binding</keyword>
<dbReference type="PANTHER" id="PTHR45444">
    <property type="entry name" value="XANTHINE DEHYDROGENASE"/>
    <property type="match status" value="1"/>
</dbReference>
<keyword evidence="3" id="KW-0274">FAD</keyword>
<dbReference type="InterPro" id="IPR036884">
    <property type="entry name" value="2Fe-2S-bd_dom_sf"/>
</dbReference>
<dbReference type="RefSeq" id="WP_210221348.1">
    <property type="nucleotide sequence ID" value="NZ_CP072801.1"/>
</dbReference>
<dbReference type="Pfam" id="PF01799">
    <property type="entry name" value="Fer2_2"/>
    <property type="match status" value="1"/>
</dbReference>
<dbReference type="Pfam" id="PF00941">
    <property type="entry name" value="FAD_binding_5"/>
    <property type="match status" value="1"/>
</dbReference>
<dbReference type="SMART" id="SM01092">
    <property type="entry name" value="CO_deh_flav_C"/>
    <property type="match status" value="1"/>
</dbReference>
<reference evidence="8 9" key="1">
    <citation type="submission" date="2021-04" db="EMBL/GenBank/DDBJ databases">
        <title>Genomics, taxonomy and metabolism of representatives of sulfur bacteria of the genus Thiothrix: Thiothrix fructosivorans QT, Thiothrix unzii A1T and three new species, Thiothrix subterranea sp. nov., Thiothrix litoralis sp. nov. and 'Candidatus Thiothrix anitrata' sp. nov.</title>
        <authorList>
            <person name="Ravin N.V."/>
            <person name="Smolyakov D."/>
            <person name="Rudenko T.S."/>
            <person name="Mardanov A.V."/>
            <person name="Beletsky A.V."/>
            <person name="Markov N.D."/>
            <person name="Fomenkov A.I."/>
            <person name="Roberts R.J."/>
            <person name="Karnachuk O.V."/>
            <person name="Novikov A."/>
            <person name="Grabovich M.Y."/>
        </authorList>
    </citation>
    <scope>NUCLEOTIDE SEQUENCE [LARGE SCALE GENOMIC DNA]</scope>
    <source>
        <strain evidence="8 9">AS</strain>
    </source>
</reference>
<dbReference type="SUPFAM" id="SSF56176">
    <property type="entry name" value="FAD-binding/transporter-associated domain-like"/>
    <property type="match status" value="1"/>
</dbReference>
<dbReference type="Gene3D" id="3.30.465.10">
    <property type="match status" value="1"/>
</dbReference>
<gene>
    <name evidence="8" type="primary">xdhA</name>
    <name evidence="8" type="ORF">J9253_12885</name>
</gene>
<evidence type="ECO:0000256" key="1">
    <source>
        <dbReference type="ARBA" id="ARBA00022630"/>
    </source>
</evidence>
<dbReference type="InterPro" id="IPR012175">
    <property type="entry name" value="Xanth_DH_ssu_bac"/>
</dbReference>
<keyword evidence="5" id="KW-0408">Iron</keyword>
<dbReference type="InterPro" id="IPR002888">
    <property type="entry name" value="2Fe-2S-bd"/>
</dbReference>
<evidence type="ECO:0000256" key="5">
    <source>
        <dbReference type="ARBA" id="ARBA00023004"/>
    </source>
</evidence>
<dbReference type="PANTHER" id="PTHR45444:SF3">
    <property type="entry name" value="XANTHINE DEHYDROGENASE"/>
    <property type="match status" value="1"/>
</dbReference>
<dbReference type="InterPro" id="IPR036683">
    <property type="entry name" value="CO_DH_flav_C_dom_sf"/>
</dbReference>
<evidence type="ECO:0000256" key="4">
    <source>
        <dbReference type="ARBA" id="ARBA00023002"/>
    </source>
</evidence>
<dbReference type="PROSITE" id="PS51085">
    <property type="entry name" value="2FE2S_FER_2"/>
    <property type="match status" value="1"/>
</dbReference>
<feature type="domain" description="2Fe-2S ferredoxin-type" evidence="6">
    <location>
        <begin position="8"/>
        <end position="93"/>
    </location>
</feature>
<dbReference type="SUPFAM" id="SSF47741">
    <property type="entry name" value="CO dehydrogenase ISP C-domain like"/>
    <property type="match status" value="1"/>
</dbReference>
<organism evidence="8 9">
    <name type="scientific">Thiothrix litoralis</name>
    <dbReference type="NCBI Taxonomy" id="2891210"/>
    <lineage>
        <taxon>Bacteria</taxon>
        <taxon>Pseudomonadati</taxon>
        <taxon>Pseudomonadota</taxon>
        <taxon>Gammaproteobacteria</taxon>
        <taxon>Thiotrichales</taxon>
        <taxon>Thiotrichaceae</taxon>
        <taxon>Thiothrix</taxon>
    </lineage>
</organism>
<dbReference type="InterPro" id="IPR005107">
    <property type="entry name" value="CO_DH_flav_C"/>
</dbReference>
<dbReference type="Pfam" id="PF03450">
    <property type="entry name" value="CO_deh_flav_C"/>
    <property type="match status" value="1"/>
</dbReference>
<protein>
    <submittedName>
        <fullName evidence="8">Xanthine dehydrogenase small subunit</fullName>
        <ecNumber evidence="8">1.17.1.4</ecNumber>
    </submittedName>
</protein>
<keyword evidence="1" id="KW-0285">Flavoprotein</keyword>
<keyword evidence="9" id="KW-1185">Reference proteome</keyword>
<dbReference type="SUPFAM" id="SSF54292">
    <property type="entry name" value="2Fe-2S ferredoxin-like"/>
    <property type="match status" value="1"/>
</dbReference>
<dbReference type="SUPFAM" id="SSF55447">
    <property type="entry name" value="CO dehydrogenase flavoprotein C-terminal domain-like"/>
    <property type="match status" value="1"/>
</dbReference>
<dbReference type="PROSITE" id="PS51387">
    <property type="entry name" value="FAD_PCMH"/>
    <property type="match status" value="1"/>
</dbReference>
<evidence type="ECO:0000313" key="9">
    <source>
        <dbReference type="Proteomes" id="UP000672039"/>
    </source>
</evidence>
<dbReference type="GO" id="GO:0004854">
    <property type="term" value="F:xanthine dehydrogenase activity"/>
    <property type="evidence" value="ECO:0007669"/>
    <property type="project" value="UniProtKB-EC"/>
</dbReference>
<evidence type="ECO:0000256" key="2">
    <source>
        <dbReference type="ARBA" id="ARBA00022723"/>
    </source>
</evidence>
<dbReference type="EMBL" id="CP072801">
    <property type="protein sequence ID" value="QTR44907.1"/>
    <property type="molecule type" value="Genomic_DNA"/>
</dbReference>
<dbReference type="InterPro" id="IPR036010">
    <property type="entry name" value="2Fe-2S_ferredoxin-like_sf"/>
</dbReference>
<dbReference type="PIRSF" id="PIRSF036557">
    <property type="entry name" value="XdhA_RC"/>
    <property type="match status" value="1"/>
</dbReference>
<name>A0ABX7WP73_9GAMM</name>
<dbReference type="InterPro" id="IPR016167">
    <property type="entry name" value="FAD-bd_PCMH_sub1"/>
</dbReference>
<keyword evidence="4 8" id="KW-0560">Oxidoreductase</keyword>
<dbReference type="Gene3D" id="3.30.390.50">
    <property type="entry name" value="CO dehydrogenase flavoprotein, C-terminal domain"/>
    <property type="match status" value="1"/>
</dbReference>
<evidence type="ECO:0000256" key="3">
    <source>
        <dbReference type="ARBA" id="ARBA00022827"/>
    </source>
</evidence>
<dbReference type="Gene3D" id="3.30.43.10">
    <property type="entry name" value="Uridine Diphospho-n-acetylenolpyruvylglucosamine Reductase, domain 2"/>
    <property type="match status" value="1"/>
</dbReference>
<dbReference type="InterPro" id="IPR002346">
    <property type="entry name" value="Mopterin_DH_FAD-bd"/>
</dbReference>
<dbReference type="Proteomes" id="UP000672039">
    <property type="component" value="Chromosome"/>
</dbReference>
<feature type="domain" description="FAD-binding PCMH-type" evidence="7">
    <location>
        <begin position="209"/>
        <end position="382"/>
    </location>
</feature>
<dbReference type="InterPro" id="IPR012675">
    <property type="entry name" value="Beta-grasp_dom_sf"/>
</dbReference>
<dbReference type="InterPro" id="IPR006058">
    <property type="entry name" value="2Fe2S_fd_BS"/>
</dbReference>
<dbReference type="InterPro" id="IPR001041">
    <property type="entry name" value="2Fe-2S_ferredoxin-type"/>
</dbReference>
<dbReference type="Pfam" id="PF00111">
    <property type="entry name" value="Fer2"/>
    <property type="match status" value="1"/>
</dbReference>
<proteinExistence type="predicted"/>
<dbReference type="Gene3D" id="1.10.150.120">
    <property type="entry name" value="[2Fe-2S]-binding domain"/>
    <property type="match status" value="1"/>
</dbReference>
<dbReference type="InterPro" id="IPR016169">
    <property type="entry name" value="FAD-bd_PCMH_sub2"/>
</dbReference>
<dbReference type="CDD" id="cd00207">
    <property type="entry name" value="fer2"/>
    <property type="match status" value="1"/>
</dbReference>
<dbReference type="Gene3D" id="3.10.20.30">
    <property type="match status" value="1"/>
</dbReference>
<evidence type="ECO:0000259" key="7">
    <source>
        <dbReference type="PROSITE" id="PS51387"/>
    </source>
</evidence>
<sequence>MSETAVRSSITFRLDQEEITVQGISPTTTVLNFLRDHLGRKGSKEGCAEGDCGACTVVIADLHRGQLRYRPVNACIQFLPLLDGKQLYTVESLRPAPGELHPVQQALVDCHASQCGFCTPGFVMSLFAFYKNHASASREQLTTALSGNLCRCTGYRPIIEAGLVMYDYAQAVPSPEISALTAPAGNPVGQDVLIQQLQALAADPRSVALAHGQQRFFAPKTLVELAGYLAAYPDAVLLAGGTDVGLWVSKQHRDIATLVYLGNIAELTTLTEQDGWLDIGAAVLLEDAYTRLVQHYPVLQDLHSRFASLPIRSAGTLVGNVANGSPIGDSMPLLLALDAHVVLRKGDETRELALEAFYLGYQQTALQAGEFVQAVRVPLPSAGRALRSYKISKRFGQDISAVCGAFCVALENGRVSQIRMAFGGMAAIPARAYHTEDVLRNQPWDNASVEQAMQALASDFSPLSDLRASAHYRMQVARNLLLKFYLQTAEPAVQTGVTRREVCV</sequence>
<dbReference type="PROSITE" id="PS00197">
    <property type="entry name" value="2FE2S_FER_1"/>
    <property type="match status" value="1"/>
</dbReference>
<dbReference type="NCBIfam" id="TIGR02963">
    <property type="entry name" value="xanthine_xdhA"/>
    <property type="match status" value="1"/>
</dbReference>
<dbReference type="EC" id="1.17.1.4" evidence="8"/>
<dbReference type="InterPro" id="IPR036318">
    <property type="entry name" value="FAD-bd_PCMH-like_sf"/>
</dbReference>
<dbReference type="InterPro" id="IPR014307">
    <property type="entry name" value="Xanthine_DH_ssu"/>
</dbReference>
<accession>A0ABX7WP73</accession>
<evidence type="ECO:0000259" key="6">
    <source>
        <dbReference type="PROSITE" id="PS51085"/>
    </source>
</evidence>
<dbReference type="InterPro" id="IPR016166">
    <property type="entry name" value="FAD-bd_PCMH"/>
</dbReference>